<evidence type="ECO:0000313" key="1">
    <source>
        <dbReference type="EMBL" id="KIH63165.1"/>
    </source>
</evidence>
<name>A0A0C2GP92_9BILA</name>
<gene>
    <name evidence="1" type="ORF">ANCDUO_06534</name>
</gene>
<evidence type="ECO:0000313" key="2">
    <source>
        <dbReference type="Proteomes" id="UP000054047"/>
    </source>
</evidence>
<dbReference type="OrthoDB" id="5851400at2759"/>
<dbReference type="AlphaFoldDB" id="A0A0C2GP92"/>
<dbReference type="EMBL" id="KN728842">
    <property type="protein sequence ID" value="KIH63165.1"/>
    <property type="molecule type" value="Genomic_DNA"/>
</dbReference>
<keyword evidence="2" id="KW-1185">Reference proteome</keyword>
<sequence>MESSSGITTGGTSQVEWLGTKQHLKSVKDVNTHQQAKELSRSKLRNLRSDEWSDVNGQPRTTDKMFEIMKEVLKAQTTGEVIKYNNKNSLDHCLRSFDVKFPSTVWSDSERRDILINHLEGSGRTLVETLPSRGKHGSFNGIVDALRTSRENPCERLKAIEKWKTLSKRKDELVADFCCRMERISEEAHPDQDQDFELGSMLYLCLEHWPDSYHLLEALDSPKGRIFESVEAVALRLGRIIETSTHDAKKDVIDPIKRSRYNKDRYGSEADCHRKLATDNEQQIFGEKSYTY</sequence>
<organism evidence="1 2">
    <name type="scientific">Ancylostoma duodenale</name>
    <dbReference type="NCBI Taxonomy" id="51022"/>
    <lineage>
        <taxon>Eukaryota</taxon>
        <taxon>Metazoa</taxon>
        <taxon>Ecdysozoa</taxon>
        <taxon>Nematoda</taxon>
        <taxon>Chromadorea</taxon>
        <taxon>Rhabditida</taxon>
        <taxon>Rhabditina</taxon>
        <taxon>Rhabditomorpha</taxon>
        <taxon>Strongyloidea</taxon>
        <taxon>Ancylostomatidae</taxon>
        <taxon>Ancylostomatinae</taxon>
        <taxon>Ancylostoma</taxon>
    </lineage>
</organism>
<protein>
    <submittedName>
        <fullName evidence="1">Uncharacterized protein</fullName>
    </submittedName>
</protein>
<proteinExistence type="predicted"/>
<accession>A0A0C2GP92</accession>
<dbReference type="Proteomes" id="UP000054047">
    <property type="component" value="Unassembled WGS sequence"/>
</dbReference>
<reference evidence="1 2" key="1">
    <citation type="submission" date="2013-12" db="EMBL/GenBank/DDBJ databases">
        <title>Draft genome of the parsitic nematode Ancylostoma duodenale.</title>
        <authorList>
            <person name="Mitreva M."/>
        </authorList>
    </citation>
    <scope>NUCLEOTIDE SEQUENCE [LARGE SCALE GENOMIC DNA]</scope>
    <source>
        <strain evidence="1 2">Zhejiang</strain>
    </source>
</reference>